<dbReference type="EMBL" id="JAAMFK010000006">
    <property type="protein sequence ID" value="MBS9339017.1"/>
    <property type="molecule type" value="Genomic_DNA"/>
</dbReference>
<dbReference type="RefSeq" id="WP_213809302.1">
    <property type="nucleotide sequence ID" value="NZ_JAAMFK010000006.1"/>
</dbReference>
<proteinExistence type="predicted"/>
<dbReference type="Proteomes" id="UP001519504">
    <property type="component" value="Unassembled WGS sequence"/>
</dbReference>
<reference evidence="1 2" key="1">
    <citation type="submission" date="2020-02" db="EMBL/GenBank/DDBJ databases">
        <title>Fructobacillus sp. isolated from paper mulberry of Taiwan.</title>
        <authorList>
            <person name="Lin S.-T."/>
        </authorList>
    </citation>
    <scope>NUCLEOTIDE SEQUENCE [LARGE SCALE GENOMIC DNA]</scope>
    <source>
        <strain evidence="1 2">M2-14</strain>
    </source>
</reference>
<evidence type="ECO:0000313" key="2">
    <source>
        <dbReference type="Proteomes" id="UP001519504"/>
    </source>
</evidence>
<evidence type="ECO:0000313" key="1">
    <source>
        <dbReference type="EMBL" id="MBS9339017.1"/>
    </source>
</evidence>
<protein>
    <submittedName>
        <fullName evidence="1">Uncharacterized protein</fullName>
    </submittedName>
</protein>
<gene>
    <name evidence="1" type="ORF">G6R29_05205</name>
</gene>
<comment type="caution">
    <text evidence="1">The sequence shown here is derived from an EMBL/GenBank/DDBJ whole genome shotgun (WGS) entry which is preliminary data.</text>
</comment>
<accession>A0ABS5R1W2</accession>
<name>A0ABS5R1W2_9LACO</name>
<keyword evidence="2" id="KW-1185">Reference proteome</keyword>
<organism evidence="1 2">
    <name type="scientific">Fructobacillus broussonetiae</name>
    <dbReference type="NCBI Taxonomy" id="2713173"/>
    <lineage>
        <taxon>Bacteria</taxon>
        <taxon>Bacillati</taxon>
        <taxon>Bacillota</taxon>
        <taxon>Bacilli</taxon>
        <taxon>Lactobacillales</taxon>
        <taxon>Lactobacillaceae</taxon>
        <taxon>Fructobacillus</taxon>
    </lineage>
</organism>
<sequence>MPEHPENKIALEIVAKYNGDYCDFDEFATKEEQLIVYRYITREANRMQRRVMGLE</sequence>